<proteinExistence type="predicted"/>
<reference evidence="1" key="2">
    <citation type="submission" date="2025-09" db="UniProtKB">
        <authorList>
            <consortium name="Ensembl"/>
        </authorList>
    </citation>
    <scope>IDENTIFICATION</scope>
</reference>
<dbReference type="Proteomes" id="UP000694555">
    <property type="component" value="Unplaced"/>
</dbReference>
<evidence type="ECO:0000313" key="1">
    <source>
        <dbReference type="Ensembl" id="ENSBJAP00000000058.1"/>
    </source>
</evidence>
<protein>
    <submittedName>
        <fullName evidence="1">Uncharacterized protein</fullName>
    </submittedName>
</protein>
<sequence>EAPPGCCSGRWSCRLRCWSCWRCRPRCWSCRPSCWSCRLGCWSCWRCRPRCWSCRPSCWSCRLGCWSCWRCRPRCWSCRPSCWSCRLGCWSCWRCRPRCWSCWSCRPRCWSCRHMPHTQCLAVLYSPSCRLPALPAVRVPSSCLPVPGRPGDLGPAGRDALGLEGSAPQPFCPSPAKPCSVALRVWGFFAMLP</sequence>
<name>A0A8B9YYK4_9AVES</name>
<reference evidence="1" key="1">
    <citation type="submission" date="2025-08" db="UniProtKB">
        <authorList>
            <consortium name="Ensembl"/>
        </authorList>
    </citation>
    <scope>IDENTIFICATION</scope>
</reference>
<keyword evidence="2" id="KW-1185">Reference proteome</keyword>
<organism evidence="1 2">
    <name type="scientific">Buteo japonicus</name>
    <dbReference type="NCBI Taxonomy" id="224669"/>
    <lineage>
        <taxon>Eukaryota</taxon>
        <taxon>Metazoa</taxon>
        <taxon>Chordata</taxon>
        <taxon>Craniata</taxon>
        <taxon>Vertebrata</taxon>
        <taxon>Euteleostomi</taxon>
        <taxon>Archelosauria</taxon>
        <taxon>Archosauria</taxon>
        <taxon>Dinosauria</taxon>
        <taxon>Saurischia</taxon>
        <taxon>Theropoda</taxon>
        <taxon>Coelurosauria</taxon>
        <taxon>Aves</taxon>
        <taxon>Neognathae</taxon>
        <taxon>Neoaves</taxon>
        <taxon>Telluraves</taxon>
        <taxon>Accipitrimorphae</taxon>
        <taxon>Accipitriformes</taxon>
        <taxon>Accipitridae</taxon>
        <taxon>Accipitrinae</taxon>
        <taxon>Buteo</taxon>
    </lineage>
</organism>
<dbReference type="AlphaFoldDB" id="A0A8B9YYK4"/>
<evidence type="ECO:0000313" key="2">
    <source>
        <dbReference type="Proteomes" id="UP000694555"/>
    </source>
</evidence>
<accession>A0A8B9YYK4</accession>
<dbReference type="Ensembl" id="ENSBJAT00000000060.1">
    <property type="protein sequence ID" value="ENSBJAP00000000058.1"/>
    <property type="gene ID" value="ENSBJAG00000000072.1"/>
</dbReference>